<dbReference type="InterPro" id="IPR000073">
    <property type="entry name" value="AB_hydrolase_1"/>
</dbReference>
<reference evidence="6 7" key="1">
    <citation type="submission" date="2020-08" db="EMBL/GenBank/DDBJ databases">
        <title>Functional genomics of gut bacteria from endangered species of beetles.</title>
        <authorList>
            <person name="Carlos-Shanley C."/>
        </authorList>
    </citation>
    <scope>NUCLEOTIDE SEQUENCE [LARGE SCALE GENOMIC DNA]</scope>
    <source>
        <strain evidence="6 7">S00239</strain>
    </source>
</reference>
<comment type="similarity">
    <text evidence="1">Belongs to the peptidase S33 family.</text>
</comment>
<proteinExistence type="inferred from homology"/>
<dbReference type="Gene3D" id="3.40.50.1820">
    <property type="entry name" value="alpha/beta hydrolase"/>
    <property type="match status" value="1"/>
</dbReference>
<gene>
    <name evidence="6" type="ORF">HNP55_004590</name>
</gene>
<evidence type="ECO:0000256" key="4">
    <source>
        <dbReference type="SAM" id="SignalP"/>
    </source>
</evidence>
<dbReference type="SUPFAM" id="SSF53474">
    <property type="entry name" value="alpha/beta-Hydrolases"/>
    <property type="match status" value="1"/>
</dbReference>
<dbReference type="PANTHER" id="PTHR43248">
    <property type="entry name" value="2-SUCCINYL-6-HYDROXY-2,4-CYCLOHEXADIENE-1-CARBOXYLATE SYNTHASE"/>
    <property type="match status" value="1"/>
</dbReference>
<dbReference type="EMBL" id="JACHLP010000013">
    <property type="protein sequence ID" value="MBB4846036.1"/>
    <property type="molecule type" value="Genomic_DNA"/>
</dbReference>
<feature type="chain" id="PRO_5032324206" evidence="4">
    <location>
        <begin position="30"/>
        <end position="508"/>
    </location>
</feature>
<dbReference type="PRINTS" id="PR00793">
    <property type="entry name" value="PROAMNOPTASE"/>
</dbReference>
<keyword evidence="2 4" id="KW-0732">Signal</keyword>
<dbReference type="GO" id="GO:0006508">
    <property type="term" value="P:proteolysis"/>
    <property type="evidence" value="ECO:0007669"/>
    <property type="project" value="InterPro"/>
</dbReference>
<evidence type="ECO:0000256" key="2">
    <source>
        <dbReference type="ARBA" id="ARBA00022729"/>
    </source>
</evidence>
<sequence>MRQRQNKQRLLLSSLTAAAMSLGLGQALAQHAPADGKATQPCRVAGIANELQCGSIKRPLDPAQPQGRQIDVHFLVVPAMARNKQPDPVLMLAGGPGQSAIDIAPMVLSRLARLNNRRDLVFIDQRGTGKSAPLQCADVSKLPLAQVLDPQFMLKNLEQCRQDLGKLPHGDLRQYSTTLAMQDFDAVREALGAPQWNLIGASYGTRAALEYLRLFPTKVRRTVIDGVAPPDMVLPASFSTDGQQALNAMLQFCEKDAGCSRQYPQLRQEWAALQQGLPRNISVSDPLSGKPEQFSLTREQLLRSVRMPLYSPSLAAALPAAIHAAAGGRWEGLLGLSGAMASNKGMRLAEGMHFSVVCAEDVPRLEAGLGKDAPGSDFGDSDAKLYTQVCKHWPRAQLAPEFFSIPPAPSPVLLLSGGADPATPPRHGERAAKALAAKNPAIAQHIVVPEAGHGVSSIVCMRDVLFRFIDSKTDAAALPQDAGCASKIPRPTAFMPVQSAPANAKVAP</sequence>
<evidence type="ECO:0000313" key="6">
    <source>
        <dbReference type="EMBL" id="MBB4846036.1"/>
    </source>
</evidence>
<evidence type="ECO:0000259" key="5">
    <source>
        <dbReference type="Pfam" id="PF00561"/>
    </source>
</evidence>
<evidence type="ECO:0000256" key="3">
    <source>
        <dbReference type="ARBA" id="ARBA00022801"/>
    </source>
</evidence>
<dbReference type="PANTHER" id="PTHR43248:SF29">
    <property type="entry name" value="TRIPEPTIDYL AMINOPEPTIDASE"/>
    <property type="match status" value="1"/>
</dbReference>
<dbReference type="RefSeq" id="WP_184304524.1">
    <property type="nucleotide sequence ID" value="NZ_JACHLP010000013.1"/>
</dbReference>
<evidence type="ECO:0000256" key="1">
    <source>
        <dbReference type="ARBA" id="ARBA00010088"/>
    </source>
</evidence>
<evidence type="ECO:0000313" key="7">
    <source>
        <dbReference type="Proteomes" id="UP000562027"/>
    </source>
</evidence>
<dbReference type="Proteomes" id="UP000562027">
    <property type="component" value="Unassembled WGS sequence"/>
</dbReference>
<dbReference type="Pfam" id="PF00561">
    <property type="entry name" value="Abhydrolase_1"/>
    <property type="match status" value="1"/>
</dbReference>
<feature type="domain" description="AB hydrolase-1" evidence="5">
    <location>
        <begin position="88"/>
        <end position="454"/>
    </location>
</feature>
<feature type="signal peptide" evidence="4">
    <location>
        <begin position="1"/>
        <end position="29"/>
    </location>
</feature>
<accession>A0A840LCZ5</accession>
<dbReference type="InterPro" id="IPR002410">
    <property type="entry name" value="Peptidase_S33"/>
</dbReference>
<dbReference type="InterPro" id="IPR029058">
    <property type="entry name" value="AB_hydrolase_fold"/>
</dbReference>
<organism evidence="6 7">
    <name type="scientific">Roseateles oligotrophus</name>
    <dbReference type="NCBI Taxonomy" id="1769250"/>
    <lineage>
        <taxon>Bacteria</taxon>
        <taxon>Pseudomonadati</taxon>
        <taxon>Pseudomonadota</taxon>
        <taxon>Betaproteobacteria</taxon>
        <taxon>Burkholderiales</taxon>
        <taxon>Sphaerotilaceae</taxon>
        <taxon>Roseateles</taxon>
    </lineage>
</organism>
<keyword evidence="7" id="KW-1185">Reference proteome</keyword>
<keyword evidence="3" id="KW-0378">Hydrolase</keyword>
<comment type="caution">
    <text evidence="6">The sequence shown here is derived from an EMBL/GenBank/DDBJ whole genome shotgun (WGS) entry which is preliminary data.</text>
</comment>
<dbReference type="InterPro" id="IPR051601">
    <property type="entry name" value="Serine_prot/Carboxylest_S33"/>
</dbReference>
<dbReference type="AlphaFoldDB" id="A0A840LCZ5"/>
<dbReference type="GO" id="GO:0008233">
    <property type="term" value="F:peptidase activity"/>
    <property type="evidence" value="ECO:0007669"/>
    <property type="project" value="InterPro"/>
</dbReference>
<name>A0A840LCZ5_9BURK</name>
<protein>
    <submittedName>
        <fullName evidence="6">Pimeloyl-ACP methyl ester carboxylesterase</fullName>
    </submittedName>
</protein>